<dbReference type="Proteomes" id="UP001500751">
    <property type="component" value="Unassembled WGS sequence"/>
</dbReference>
<dbReference type="EMBL" id="BAAAQN010000055">
    <property type="protein sequence ID" value="GAA2052774.1"/>
    <property type="molecule type" value="Genomic_DNA"/>
</dbReference>
<keyword evidence="3" id="KW-1185">Reference proteome</keyword>
<organism evidence="2 3">
    <name type="scientific">Catenulispora yoronensis</name>
    <dbReference type="NCBI Taxonomy" id="450799"/>
    <lineage>
        <taxon>Bacteria</taxon>
        <taxon>Bacillati</taxon>
        <taxon>Actinomycetota</taxon>
        <taxon>Actinomycetes</taxon>
        <taxon>Catenulisporales</taxon>
        <taxon>Catenulisporaceae</taxon>
        <taxon>Catenulispora</taxon>
    </lineage>
</organism>
<evidence type="ECO:0000256" key="1">
    <source>
        <dbReference type="SAM" id="MobiDB-lite"/>
    </source>
</evidence>
<evidence type="ECO:0000313" key="2">
    <source>
        <dbReference type="EMBL" id="GAA2052774.1"/>
    </source>
</evidence>
<reference evidence="2 3" key="1">
    <citation type="journal article" date="2019" name="Int. J. Syst. Evol. Microbiol.">
        <title>The Global Catalogue of Microorganisms (GCM) 10K type strain sequencing project: providing services to taxonomists for standard genome sequencing and annotation.</title>
        <authorList>
            <consortium name="The Broad Institute Genomics Platform"/>
            <consortium name="The Broad Institute Genome Sequencing Center for Infectious Disease"/>
            <person name="Wu L."/>
            <person name="Ma J."/>
        </authorList>
    </citation>
    <scope>NUCLEOTIDE SEQUENCE [LARGE SCALE GENOMIC DNA]</scope>
    <source>
        <strain evidence="2 3">JCM 16014</strain>
    </source>
</reference>
<gene>
    <name evidence="2" type="ORF">GCM10009839_70440</name>
</gene>
<sequence length="67" mass="7063">MAAASRFSRSRIRSESGAKNAEASPDWHEPRSCHPSFNSAIGGILAAVRADDERAGIGPTAPRIVVC</sequence>
<evidence type="ECO:0000313" key="3">
    <source>
        <dbReference type="Proteomes" id="UP001500751"/>
    </source>
</evidence>
<feature type="region of interest" description="Disordered" evidence="1">
    <location>
        <begin position="1"/>
        <end position="34"/>
    </location>
</feature>
<accession>A0ABN2V6N9</accession>
<proteinExistence type="predicted"/>
<name>A0ABN2V6N9_9ACTN</name>
<protein>
    <submittedName>
        <fullName evidence="2">Uncharacterized protein</fullName>
    </submittedName>
</protein>
<comment type="caution">
    <text evidence="2">The sequence shown here is derived from an EMBL/GenBank/DDBJ whole genome shotgun (WGS) entry which is preliminary data.</text>
</comment>